<proteinExistence type="predicted"/>
<keyword evidence="2" id="KW-0963">Cytoplasm</keyword>
<dbReference type="PANTHER" id="PTHR32294:SF4">
    <property type="entry name" value="ERROR-PRONE DNA POLYMERASE"/>
    <property type="match status" value="1"/>
</dbReference>
<keyword evidence="6" id="KW-0227">DNA damage</keyword>
<dbReference type="InterPro" id="IPR004805">
    <property type="entry name" value="DnaE2/DnaE/PolC"/>
</dbReference>
<dbReference type="GO" id="GO:0006260">
    <property type="term" value="P:DNA replication"/>
    <property type="evidence" value="ECO:0007669"/>
    <property type="project" value="UniProtKB-KW"/>
</dbReference>
<dbReference type="Pfam" id="PF14579">
    <property type="entry name" value="HHH_6"/>
    <property type="match status" value="1"/>
</dbReference>
<evidence type="ECO:0000256" key="9">
    <source>
        <dbReference type="ARBA" id="ARBA00049244"/>
    </source>
</evidence>
<keyword evidence="3" id="KW-0808">Transferase</keyword>
<keyword evidence="4" id="KW-0548">Nucleotidyltransferase</keyword>
<gene>
    <name evidence="12" type="ORF">GCM10017771_73560</name>
</gene>
<dbReference type="Gene3D" id="1.10.10.1600">
    <property type="entry name" value="Bacterial DNA polymerase III alpha subunit, thumb domain"/>
    <property type="match status" value="1"/>
</dbReference>
<feature type="region of interest" description="Disordered" evidence="10">
    <location>
        <begin position="1133"/>
        <end position="1153"/>
    </location>
</feature>
<evidence type="ECO:0000256" key="8">
    <source>
        <dbReference type="ARBA" id="ARBA00023204"/>
    </source>
</evidence>
<dbReference type="Pfam" id="PF07733">
    <property type="entry name" value="DNA_pol3_alpha"/>
    <property type="match status" value="1"/>
</dbReference>
<comment type="caution">
    <text evidence="12">The sequence shown here is derived from an EMBL/GenBank/DDBJ whole genome shotgun (WGS) entry which is preliminary data.</text>
</comment>
<reference evidence="12" key="2">
    <citation type="submission" date="2020-09" db="EMBL/GenBank/DDBJ databases">
        <authorList>
            <person name="Sun Q."/>
            <person name="Zhou Y."/>
        </authorList>
    </citation>
    <scope>NUCLEOTIDE SEQUENCE</scope>
    <source>
        <strain evidence="12">CGMCC 4.7403</strain>
    </source>
</reference>
<dbReference type="SUPFAM" id="SSF89550">
    <property type="entry name" value="PHP domain-like"/>
    <property type="match status" value="1"/>
</dbReference>
<dbReference type="GO" id="GO:0006281">
    <property type="term" value="P:DNA repair"/>
    <property type="evidence" value="ECO:0007669"/>
    <property type="project" value="UniProtKB-KW"/>
</dbReference>
<keyword evidence="5" id="KW-0235">DNA replication</keyword>
<evidence type="ECO:0000256" key="10">
    <source>
        <dbReference type="SAM" id="MobiDB-lite"/>
    </source>
</evidence>
<accession>A0A918ZG14</accession>
<protein>
    <recommendedName>
        <fullName evidence="1">DNA-directed DNA polymerase</fullName>
        <ecNumber evidence="1">2.7.7.7</ecNumber>
    </recommendedName>
</protein>
<dbReference type="GO" id="GO:0003887">
    <property type="term" value="F:DNA-directed DNA polymerase activity"/>
    <property type="evidence" value="ECO:0007669"/>
    <property type="project" value="UniProtKB-KW"/>
</dbReference>
<evidence type="ECO:0000256" key="5">
    <source>
        <dbReference type="ARBA" id="ARBA00022705"/>
    </source>
</evidence>
<dbReference type="AlphaFoldDB" id="A0A918ZG14"/>
<dbReference type="GO" id="GO:0008408">
    <property type="term" value="F:3'-5' exonuclease activity"/>
    <property type="evidence" value="ECO:0007669"/>
    <property type="project" value="InterPro"/>
</dbReference>
<feature type="domain" description="Polymerase/histidinol phosphatase N-terminal" evidence="11">
    <location>
        <begin position="7"/>
        <end position="74"/>
    </location>
</feature>
<evidence type="ECO:0000259" key="11">
    <source>
        <dbReference type="SMART" id="SM00481"/>
    </source>
</evidence>
<keyword evidence="13" id="KW-1185">Reference proteome</keyword>
<dbReference type="InterPro" id="IPR003141">
    <property type="entry name" value="Pol/His_phosphatase_N"/>
</dbReference>
<evidence type="ECO:0000256" key="7">
    <source>
        <dbReference type="ARBA" id="ARBA00022932"/>
    </source>
</evidence>
<reference evidence="12" key="1">
    <citation type="journal article" date="2014" name="Int. J. Syst. Evol. Microbiol.">
        <title>Complete genome sequence of Corynebacterium casei LMG S-19264T (=DSM 44701T), isolated from a smear-ripened cheese.</title>
        <authorList>
            <consortium name="US DOE Joint Genome Institute (JGI-PGF)"/>
            <person name="Walter F."/>
            <person name="Albersmeier A."/>
            <person name="Kalinowski J."/>
            <person name="Ruckert C."/>
        </authorList>
    </citation>
    <scope>NUCLEOTIDE SEQUENCE</scope>
    <source>
        <strain evidence="12">CGMCC 4.7403</strain>
    </source>
</reference>
<evidence type="ECO:0000256" key="6">
    <source>
        <dbReference type="ARBA" id="ARBA00022763"/>
    </source>
</evidence>
<sequence>MRSGGFTHLHVASGYSARYGASLPGALVQRAAERGMTTLALTDRDTVAGTVRFATAAAAAGIRPVFGVGVAVAPLTPLTPPDPAAGRPRTPVRGGAHVLEPPLRITLLAQTLAGWARLCRLVSAAHAEADGAAPVVSWPTLRAHADQDLVVLLGPASEPVRALSAGRPDVAEQLLAPWRELAGEQLRLEAVYLGRQGTGAGSLRLAARTVGLADQFGVRTVLTNAVRYADPDQHRLADVLDAARLLRPVDRWHLDGGERWLKDPAAMAAAADRIAQAVGDDRARAVRLLAETEATGQSCTLTPVDLGLGRPHFPEPSVVGAGPERGSAMRLLQQRCETGMIARGLDRDERAVRQLRYELDVIGRLGFEGYFLAVAQVVADTRALGIRVAARGSGAGSMVNHSLFVATANPLEHRLLFERFLSERRTSLPDIDLDVESERRLEVYDAIIKRFGPERTAVTGMPETYRARHALRDTGLALGIPPQVVGDIAKSFPHLRARDIRGALTELPELRQLASQAGKFGPLWELAEGLDALPRGYAMHPCGVILSNAALLDRLPVQPTPAGYPMVQADKEDVEDLGLLKLDVLGVRMQSAMAYAVAEIRRTTGRVLDLDNPDHVSLNDQRAFEMIRASDTVGLFQLESPGQQDLVGRLQPRHMQDVVADISLFRPGPVSGGMPALYIAARHGAAPKYPHPDLEPVLNDTYGVVIWHEQIIAILATMTGCDRAAGDVARRALADPDRLPKVEAWFRRTAGERGYAKDVLDEVWETVSSFGAYGFCRAHAVAFAVPALQSAYLKAHFPAYLYAGLLEHDPGMWPRRVIVADARRHGIAVLPIDVNHSRGQHSVQQTGQGWGVRLAFSTVKGITEAETARLTAGQPYTGLQDLWLRARPSLPLAQRLIRIGALDALSPGLTRRDLLLQATELHRQSRNRTATDGQLPLGGELTTAGPSGLPEMTSRDKLGAELDTLSIDVSQHLMEHHHRLLRELGATDAAHLRGMVPGQKVLVAGVRASTQTPPIPSGKRIIFCTLEDGSGLVDIAFFEDSHEQVAHTVFHSGLLLVRGTVEARGPRRTVVGETAWDLDEVAAARRDHGPQAALDLLGRTGPAPTPAQLAAPQRTLADGTAGARLHPYADLQPAGTRSADLRRLGHRSQGSAG</sequence>
<dbReference type="EMBL" id="BNAT01000036">
    <property type="protein sequence ID" value="GHE51361.1"/>
    <property type="molecule type" value="Genomic_DNA"/>
</dbReference>
<dbReference type="InterPro" id="IPR029460">
    <property type="entry name" value="DNAPol_HHH"/>
</dbReference>
<dbReference type="Pfam" id="PF17657">
    <property type="entry name" value="DNA_pol3_finger"/>
    <property type="match status" value="1"/>
</dbReference>
<organism evidence="12 13">
    <name type="scientific">Streptomyces capitiformicae</name>
    <dbReference type="NCBI Taxonomy" id="2014920"/>
    <lineage>
        <taxon>Bacteria</taxon>
        <taxon>Bacillati</taxon>
        <taxon>Actinomycetota</taxon>
        <taxon>Actinomycetes</taxon>
        <taxon>Kitasatosporales</taxon>
        <taxon>Streptomycetaceae</taxon>
        <taxon>Streptomyces</taxon>
    </lineage>
</organism>
<dbReference type="RefSeq" id="WP_189786753.1">
    <property type="nucleotide sequence ID" value="NZ_BNAT01000036.1"/>
</dbReference>
<comment type="catalytic activity">
    <reaction evidence="9">
        <text>DNA(n) + a 2'-deoxyribonucleoside 5'-triphosphate = DNA(n+1) + diphosphate</text>
        <dbReference type="Rhea" id="RHEA:22508"/>
        <dbReference type="Rhea" id="RHEA-COMP:17339"/>
        <dbReference type="Rhea" id="RHEA-COMP:17340"/>
        <dbReference type="ChEBI" id="CHEBI:33019"/>
        <dbReference type="ChEBI" id="CHEBI:61560"/>
        <dbReference type="ChEBI" id="CHEBI:173112"/>
        <dbReference type="EC" id="2.7.7.7"/>
    </reaction>
</comment>
<dbReference type="InterPro" id="IPR041931">
    <property type="entry name" value="DNA_pol3_alpha_thumb_dom"/>
</dbReference>
<dbReference type="CDD" id="cd07431">
    <property type="entry name" value="PHP_PolIIIA"/>
    <property type="match status" value="1"/>
</dbReference>
<evidence type="ECO:0000256" key="3">
    <source>
        <dbReference type="ARBA" id="ARBA00022679"/>
    </source>
</evidence>
<dbReference type="NCBIfam" id="TIGR00594">
    <property type="entry name" value="polc"/>
    <property type="match status" value="1"/>
</dbReference>
<evidence type="ECO:0000256" key="2">
    <source>
        <dbReference type="ARBA" id="ARBA00022490"/>
    </source>
</evidence>
<keyword evidence="7 12" id="KW-0239">DNA-directed DNA polymerase</keyword>
<evidence type="ECO:0000256" key="4">
    <source>
        <dbReference type="ARBA" id="ARBA00022695"/>
    </source>
</evidence>
<dbReference type="InterPro" id="IPR040982">
    <property type="entry name" value="DNA_pol3_finger"/>
</dbReference>
<dbReference type="InterPro" id="IPR011708">
    <property type="entry name" value="DNA_pol3_alpha_NTPase_dom"/>
</dbReference>
<dbReference type="Gene3D" id="3.20.20.140">
    <property type="entry name" value="Metal-dependent hydrolases"/>
    <property type="match status" value="1"/>
</dbReference>
<dbReference type="CDD" id="cd04485">
    <property type="entry name" value="DnaE_OBF"/>
    <property type="match status" value="1"/>
</dbReference>
<dbReference type="SMART" id="SM00481">
    <property type="entry name" value="POLIIIAc"/>
    <property type="match status" value="1"/>
</dbReference>
<dbReference type="InterPro" id="IPR004013">
    <property type="entry name" value="PHP_dom"/>
</dbReference>
<dbReference type="Pfam" id="PF02811">
    <property type="entry name" value="PHP"/>
    <property type="match status" value="1"/>
</dbReference>
<dbReference type="EC" id="2.7.7.7" evidence="1"/>
<feature type="region of interest" description="Disordered" evidence="10">
    <location>
        <begin position="925"/>
        <end position="950"/>
    </location>
</feature>
<dbReference type="InterPro" id="IPR016195">
    <property type="entry name" value="Pol/histidinol_Pase-like"/>
</dbReference>
<evidence type="ECO:0000313" key="12">
    <source>
        <dbReference type="EMBL" id="GHE51361.1"/>
    </source>
</evidence>
<name>A0A918ZG14_9ACTN</name>
<evidence type="ECO:0000313" key="13">
    <source>
        <dbReference type="Proteomes" id="UP000603227"/>
    </source>
</evidence>
<keyword evidence="8" id="KW-0234">DNA repair</keyword>
<dbReference type="Proteomes" id="UP000603227">
    <property type="component" value="Unassembled WGS sequence"/>
</dbReference>
<evidence type="ECO:0000256" key="1">
    <source>
        <dbReference type="ARBA" id="ARBA00012417"/>
    </source>
</evidence>
<dbReference type="PANTHER" id="PTHR32294">
    <property type="entry name" value="DNA POLYMERASE III SUBUNIT ALPHA"/>
    <property type="match status" value="1"/>
</dbReference>